<comment type="caution">
    <text evidence="3">The sequence shown here is derived from an EMBL/GenBank/DDBJ whole genome shotgun (WGS) entry which is preliminary data.</text>
</comment>
<dbReference type="Gene3D" id="3.30.1330.60">
    <property type="entry name" value="OmpA-like domain"/>
    <property type="match status" value="1"/>
</dbReference>
<keyword evidence="1" id="KW-0175">Coiled coil</keyword>
<evidence type="ECO:0000256" key="1">
    <source>
        <dbReference type="SAM" id="Coils"/>
    </source>
</evidence>
<dbReference type="EMBL" id="BMAT01004961">
    <property type="protein sequence ID" value="GFR84622.1"/>
    <property type="molecule type" value="Genomic_DNA"/>
</dbReference>
<dbReference type="CDD" id="cd07185">
    <property type="entry name" value="OmpA_C-like"/>
    <property type="match status" value="1"/>
</dbReference>
<protein>
    <submittedName>
        <fullName evidence="3">Chemotaxis motB protein, OmpA family</fullName>
    </submittedName>
</protein>
<evidence type="ECO:0000259" key="2">
    <source>
        <dbReference type="PROSITE" id="PS51123"/>
    </source>
</evidence>
<dbReference type="PANTHER" id="PTHR30329">
    <property type="entry name" value="STATOR ELEMENT OF FLAGELLAR MOTOR COMPLEX"/>
    <property type="match status" value="1"/>
</dbReference>
<accession>A0AAV4GG04</accession>
<evidence type="ECO:0000313" key="3">
    <source>
        <dbReference type="EMBL" id="GFR84622.1"/>
    </source>
</evidence>
<reference evidence="3 4" key="1">
    <citation type="journal article" date="2021" name="Elife">
        <title>Chloroplast acquisition without the gene transfer in kleptoplastic sea slugs, Plakobranchus ocellatus.</title>
        <authorList>
            <person name="Maeda T."/>
            <person name="Takahashi S."/>
            <person name="Yoshida T."/>
            <person name="Shimamura S."/>
            <person name="Takaki Y."/>
            <person name="Nagai Y."/>
            <person name="Toyoda A."/>
            <person name="Suzuki Y."/>
            <person name="Arimoto A."/>
            <person name="Ishii H."/>
            <person name="Satoh N."/>
            <person name="Nishiyama T."/>
            <person name="Hasebe M."/>
            <person name="Maruyama T."/>
            <person name="Minagawa J."/>
            <person name="Obokata J."/>
            <person name="Shigenobu S."/>
        </authorList>
    </citation>
    <scope>NUCLEOTIDE SEQUENCE [LARGE SCALE GENOMIC DNA]</scope>
</reference>
<dbReference type="PROSITE" id="PS51123">
    <property type="entry name" value="OMPA_2"/>
    <property type="match status" value="1"/>
</dbReference>
<dbReference type="PANTHER" id="PTHR30329:SF21">
    <property type="entry name" value="LIPOPROTEIN YIAD-RELATED"/>
    <property type="match status" value="1"/>
</dbReference>
<gene>
    <name evidence="3" type="ORF">ElyMa_002421800</name>
</gene>
<proteinExistence type="predicted"/>
<name>A0AAV4GG04_9GAST</name>
<keyword evidence="4" id="KW-1185">Reference proteome</keyword>
<sequence>MKTKADEAEMSLQNMKEENVALTAKLDAMNQQAEILKSNNNVLMNNVGDLTLLTKKGAENLGMSLESLREKDLTIKSLQEAVNKKDSLTLTLITNLKSSLDDINDPDININVEKGVVYISISEKVMFRSGSHRISGRAKVVLGKVAKILKDKKDYELIVEGHTDNVPINLPGVTDNWDLSALRATSVARVLQKDFSIDPSRISAAGRSQYVPLAENTTAKGRELNRRIKIILIPKLDQFFDLVEQSLGQSAQ</sequence>
<dbReference type="SUPFAM" id="SSF103088">
    <property type="entry name" value="OmpA-like"/>
    <property type="match status" value="1"/>
</dbReference>
<dbReference type="Pfam" id="PF00691">
    <property type="entry name" value="OmpA"/>
    <property type="match status" value="1"/>
</dbReference>
<dbReference type="InterPro" id="IPR050330">
    <property type="entry name" value="Bact_OuterMem_StrucFunc"/>
</dbReference>
<dbReference type="Proteomes" id="UP000762676">
    <property type="component" value="Unassembled WGS sequence"/>
</dbReference>
<organism evidence="3 4">
    <name type="scientific">Elysia marginata</name>
    <dbReference type="NCBI Taxonomy" id="1093978"/>
    <lineage>
        <taxon>Eukaryota</taxon>
        <taxon>Metazoa</taxon>
        <taxon>Spiralia</taxon>
        <taxon>Lophotrochozoa</taxon>
        <taxon>Mollusca</taxon>
        <taxon>Gastropoda</taxon>
        <taxon>Heterobranchia</taxon>
        <taxon>Euthyneura</taxon>
        <taxon>Panpulmonata</taxon>
        <taxon>Sacoglossa</taxon>
        <taxon>Placobranchoidea</taxon>
        <taxon>Plakobranchidae</taxon>
        <taxon>Elysia</taxon>
    </lineage>
</organism>
<dbReference type="InterPro" id="IPR006665">
    <property type="entry name" value="OmpA-like"/>
</dbReference>
<evidence type="ECO:0000313" key="4">
    <source>
        <dbReference type="Proteomes" id="UP000762676"/>
    </source>
</evidence>
<feature type="coiled-coil region" evidence="1">
    <location>
        <begin position="5"/>
        <end position="46"/>
    </location>
</feature>
<dbReference type="AlphaFoldDB" id="A0AAV4GG04"/>
<dbReference type="InterPro" id="IPR036737">
    <property type="entry name" value="OmpA-like_sf"/>
</dbReference>
<feature type="domain" description="OmpA-like" evidence="2">
    <location>
        <begin position="114"/>
        <end position="236"/>
    </location>
</feature>